<keyword evidence="9" id="KW-0408">Iron</keyword>
<dbReference type="PROSITE" id="PS00191">
    <property type="entry name" value="CYTOCHROME_B5_1"/>
    <property type="match status" value="1"/>
</dbReference>
<comment type="cofactor">
    <cofactor evidence="1">
        <name>Mo-molybdopterin</name>
        <dbReference type="ChEBI" id="CHEBI:71302"/>
    </cofactor>
</comment>
<organism evidence="12 13">
    <name type="scientific">Basidiobolus ranarum</name>
    <dbReference type="NCBI Taxonomy" id="34480"/>
    <lineage>
        <taxon>Eukaryota</taxon>
        <taxon>Fungi</taxon>
        <taxon>Fungi incertae sedis</taxon>
        <taxon>Zoopagomycota</taxon>
        <taxon>Entomophthoromycotina</taxon>
        <taxon>Basidiobolomycetes</taxon>
        <taxon>Basidiobolales</taxon>
        <taxon>Basidiobolaceae</taxon>
        <taxon>Basidiobolus</taxon>
    </lineage>
</organism>
<dbReference type="InterPro" id="IPR001199">
    <property type="entry name" value="Cyt_B5-like_heme/steroid-bd"/>
</dbReference>
<keyword evidence="13" id="KW-1185">Reference proteome</keyword>
<dbReference type="Gene3D" id="3.90.420.10">
    <property type="entry name" value="Oxidoreductase, molybdopterin-binding domain"/>
    <property type="match status" value="1"/>
</dbReference>
<dbReference type="EMBL" id="JASJQH010000286">
    <property type="protein sequence ID" value="KAK9765308.1"/>
    <property type="molecule type" value="Genomic_DNA"/>
</dbReference>
<dbReference type="PRINTS" id="PR00407">
    <property type="entry name" value="EUMOPTERIN"/>
</dbReference>
<dbReference type="InterPro" id="IPR022407">
    <property type="entry name" value="OxRdtase_Mopterin_BS"/>
</dbReference>
<dbReference type="Pfam" id="PF00174">
    <property type="entry name" value="Oxidored_molyb"/>
    <property type="match status" value="1"/>
</dbReference>
<evidence type="ECO:0000256" key="6">
    <source>
        <dbReference type="ARBA" id="ARBA00022617"/>
    </source>
</evidence>
<dbReference type="SUPFAM" id="SSF55856">
    <property type="entry name" value="Cytochrome b5-like heme/steroid binding domain"/>
    <property type="match status" value="1"/>
</dbReference>
<comment type="subunit">
    <text evidence="2">Homodimer.</text>
</comment>
<dbReference type="InterPro" id="IPR018506">
    <property type="entry name" value="Cyt_B5_heme-BS"/>
</dbReference>
<reference evidence="12 13" key="1">
    <citation type="submission" date="2023-04" db="EMBL/GenBank/DDBJ databases">
        <title>Genome of Basidiobolus ranarum AG-B5.</title>
        <authorList>
            <person name="Stajich J.E."/>
            <person name="Carter-House D."/>
            <person name="Gryganskyi A."/>
        </authorList>
    </citation>
    <scope>NUCLEOTIDE SEQUENCE [LARGE SCALE GENOMIC DNA]</scope>
    <source>
        <strain evidence="12 13">AG-B5</strain>
    </source>
</reference>
<gene>
    <name evidence="12" type="primary">NIA1_3</name>
    <name evidence="12" type="ORF">K7432_006462</name>
</gene>
<keyword evidence="6" id="KW-0349">Heme</keyword>
<accession>A0ABR2WUU9</accession>
<dbReference type="SUPFAM" id="SSF81296">
    <property type="entry name" value="E set domains"/>
    <property type="match status" value="1"/>
</dbReference>
<evidence type="ECO:0000256" key="8">
    <source>
        <dbReference type="ARBA" id="ARBA00023002"/>
    </source>
</evidence>
<dbReference type="InterPro" id="IPR036374">
    <property type="entry name" value="OxRdtase_Mopterin-bd_sf"/>
</dbReference>
<name>A0ABR2WUU9_9FUNG</name>
<dbReference type="Gene3D" id="2.60.40.650">
    <property type="match status" value="1"/>
</dbReference>
<comment type="catalytic activity">
    <reaction evidence="10">
        <text>nitrite + NADP(+) + H2O = nitrate + NADPH + H(+)</text>
        <dbReference type="Rhea" id="RHEA:19061"/>
        <dbReference type="ChEBI" id="CHEBI:15377"/>
        <dbReference type="ChEBI" id="CHEBI:15378"/>
        <dbReference type="ChEBI" id="CHEBI:16301"/>
        <dbReference type="ChEBI" id="CHEBI:17632"/>
        <dbReference type="ChEBI" id="CHEBI:57783"/>
        <dbReference type="ChEBI" id="CHEBI:58349"/>
        <dbReference type="EC" id="1.7.1.3"/>
    </reaction>
</comment>
<dbReference type="InterPro" id="IPR036400">
    <property type="entry name" value="Cyt_B5-like_heme/steroid_sf"/>
</dbReference>
<evidence type="ECO:0000256" key="10">
    <source>
        <dbReference type="ARBA" id="ARBA00049155"/>
    </source>
</evidence>
<proteinExistence type="predicted"/>
<dbReference type="SMART" id="SM01117">
    <property type="entry name" value="Cyt-b5"/>
    <property type="match status" value="1"/>
</dbReference>
<evidence type="ECO:0000256" key="2">
    <source>
        <dbReference type="ARBA" id="ARBA00011738"/>
    </source>
</evidence>
<dbReference type="PROSITE" id="PS00559">
    <property type="entry name" value="MOLYBDOPTERIN_EUK"/>
    <property type="match status" value="1"/>
</dbReference>
<dbReference type="Proteomes" id="UP001479436">
    <property type="component" value="Unassembled WGS sequence"/>
</dbReference>
<dbReference type="Gene3D" id="3.10.120.10">
    <property type="entry name" value="Cytochrome b5-like heme/steroid binding domain"/>
    <property type="match status" value="1"/>
</dbReference>
<dbReference type="Pfam" id="PF00173">
    <property type="entry name" value="Cyt-b5"/>
    <property type="match status" value="1"/>
</dbReference>
<keyword evidence="7" id="KW-0479">Metal-binding</keyword>
<evidence type="ECO:0000259" key="11">
    <source>
        <dbReference type="PROSITE" id="PS50255"/>
    </source>
</evidence>
<comment type="caution">
    <text evidence="12">The sequence shown here is derived from an EMBL/GenBank/DDBJ whole genome shotgun (WGS) entry which is preliminary data.</text>
</comment>
<dbReference type="PRINTS" id="PR00363">
    <property type="entry name" value="CYTOCHROMEB5"/>
</dbReference>
<evidence type="ECO:0000313" key="12">
    <source>
        <dbReference type="EMBL" id="KAK9765308.1"/>
    </source>
</evidence>
<evidence type="ECO:0000256" key="4">
    <source>
        <dbReference type="ARBA" id="ARBA00015499"/>
    </source>
</evidence>
<dbReference type="Pfam" id="PF03404">
    <property type="entry name" value="Mo-co_dimer"/>
    <property type="match status" value="1"/>
</dbReference>
<evidence type="ECO:0000313" key="13">
    <source>
        <dbReference type="Proteomes" id="UP001479436"/>
    </source>
</evidence>
<evidence type="ECO:0000256" key="9">
    <source>
        <dbReference type="ARBA" id="ARBA00023004"/>
    </source>
</evidence>
<protein>
    <recommendedName>
        <fullName evidence="4">Nitrate reductase [NADPH]</fullName>
        <ecNumber evidence="3">1.7.1.3</ecNumber>
    </recommendedName>
</protein>
<keyword evidence="8" id="KW-0560">Oxidoreductase</keyword>
<sequence>MIYNNLPKFAADNERIYDKRDEHTPDNWIKRNPGLIRLTGKHPLNAEPSPSRLYDEGYLTPNSLFYVRNHGLVPKLDWDTHTLEITGLVDNPRIFSMDELAAFPKRQFPVTFPCAGNRRREVNLFKQSKGFNWGSAGVSTAVFGGVMLRDLLLACGVRIPKEDEEDWHVHFEGAEMLPNGIYATSVSYQYIMDPRNEVLMSYEMNGELLPPDHGFPVRLLLPGIIGGRMVKWVKRIFVSKTESDNWYHIYDNRIIPSHVEPEEAIRDKWWQNPSYIINPMNINSAFAYPEEGQIVPVSQESFKCCGYAYTGSGNRITRVELSLDDGKTWILCNIDQQIPSPITKKYWAWAIWSYDLPLKKLLQCKEIIVRAWDSTLNTQPVNITWNILGQMNNAYFRLKVNLEENSNGEMNYRFEHPCLTANIASGWMVPKKDKQGSEPSIKTTPKVGKAYTQEEVNKHNKPDDCWIIVKEGVYNVTDFIKLHPGGADSIIINAGGDCTEDFVSVHSTNAHNRLKKYRIGYLVTSTQNEVENALALSPKKGRKLSSRL</sequence>
<dbReference type="InterPro" id="IPR008335">
    <property type="entry name" value="Mopterin_OxRdtase_euk"/>
</dbReference>
<evidence type="ECO:0000256" key="1">
    <source>
        <dbReference type="ARBA" id="ARBA00001924"/>
    </source>
</evidence>
<keyword evidence="5" id="KW-0500">Molybdenum</keyword>
<evidence type="ECO:0000256" key="5">
    <source>
        <dbReference type="ARBA" id="ARBA00022505"/>
    </source>
</evidence>
<evidence type="ECO:0000256" key="7">
    <source>
        <dbReference type="ARBA" id="ARBA00022723"/>
    </source>
</evidence>
<feature type="domain" description="Cytochrome b5 heme-binding" evidence="11">
    <location>
        <begin position="448"/>
        <end position="523"/>
    </location>
</feature>
<evidence type="ECO:0000256" key="3">
    <source>
        <dbReference type="ARBA" id="ARBA00012673"/>
    </source>
</evidence>
<dbReference type="InterPro" id="IPR000572">
    <property type="entry name" value="OxRdtase_Mopterin-bd_dom"/>
</dbReference>
<dbReference type="PROSITE" id="PS50255">
    <property type="entry name" value="CYTOCHROME_B5_2"/>
    <property type="match status" value="1"/>
</dbReference>
<dbReference type="InterPro" id="IPR005066">
    <property type="entry name" value="MoCF_OxRdtse_dimer"/>
</dbReference>
<dbReference type="InterPro" id="IPR014756">
    <property type="entry name" value="Ig_E-set"/>
</dbReference>
<dbReference type="PANTHER" id="PTHR19372">
    <property type="entry name" value="SULFITE REDUCTASE"/>
    <property type="match status" value="1"/>
</dbReference>
<dbReference type="EC" id="1.7.1.3" evidence="3"/>
<dbReference type="SUPFAM" id="SSF56524">
    <property type="entry name" value="Oxidoreductase molybdopterin-binding domain"/>
    <property type="match status" value="1"/>
</dbReference>
<dbReference type="PANTHER" id="PTHR19372:SF7">
    <property type="entry name" value="SULFITE OXIDASE, MITOCHONDRIAL"/>
    <property type="match status" value="1"/>
</dbReference>